<evidence type="ECO:0000313" key="3">
    <source>
        <dbReference type="Proteomes" id="UP000186955"/>
    </source>
</evidence>
<organism evidence="2 3">
    <name type="scientific">Penicillium subrubescens</name>
    <dbReference type="NCBI Taxonomy" id="1316194"/>
    <lineage>
        <taxon>Eukaryota</taxon>
        <taxon>Fungi</taxon>
        <taxon>Dikarya</taxon>
        <taxon>Ascomycota</taxon>
        <taxon>Pezizomycotina</taxon>
        <taxon>Eurotiomycetes</taxon>
        <taxon>Eurotiomycetidae</taxon>
        <taxon>Eurotiales</taxon>
        <taxon>Aspergillaceae</taxon>
        <taxon>Penicillium</taxon>
    </lineage>
</organism>
<evidence type="ECO:0000256" key="1">
    <source>
        <dbReference type="SAM" id="MobiDB-lite"/>
    </source>
</evidence>
<dbReference type="OrthoDB" id="4363173at2759"/>
<accession>A0A1Q5SNP3</accession>
<protein>
    <submittedName>
        <fullName evidence="2">Uncharacterized protein</fullName>
    </submittedName>
</protein>
<comment type="caution">
    <text evidence="2">The sequence shown here is derived from an EMBL/GenBank/DDBJ whole genome shotgun (WGS) entry which is preliminary data.</text>
</comment>
<gene>
    <name evidence="2" type="ORF">PENSUB_13695</name>
</gene>
<feature type="compositionally biased region" description="Basic residues" evidence="1">
    <location>
        <begin position="1"/>
        <end position="10"/>
    </location>
</feature>
<feature type="region of interest" description="Disordered" evidence="1">
    <location>
        <begin position="61"/>
        <end position="93"/>
    </location>
</feature>
<sequence>MPPAKKKPAPRPKPAAPVQSVFQGGSFLVDAQAEEEADHEIQPTLSMSDLDLDVSYVGMFQPAPQGERDQTGSQQFFQSPAGWTGHDNDLDPNDFEDQIKRCHERISENFMTQIYSPRLAAYERLRTEKM</sequence>
<reference evidence="2 3" key="1">
    <citation type="submission" date="2016-10" db="EMBL/GenBank/DDBJ databases">
        <title>Genome sequence of the ascomycete fungus Penicillium subrubescens.</title>
        <authorList>
            <person name="De Vries R.P."/>
            <person name="Peng M."/>
            <person name="Dilokpimol A."/>
            <person name="Hilden K."/>
            <person name="Makela M.R."/>
            <person name="Grigoriev I."/>
            <person name="Riley R."/>
            <person name="Granchi Z."/>
        </authorList>
    </citation>
    <scope>NUCLEOTIDE SEQUENCE [LARGE SCALE GENOMIC DNA]</scope>
    <source>
        <strain evidence="2 3">CBS 132785</strain>
    </source>
</reference>
<keyword evidence="3" id="KW-1185">Reference proteome</keyword>
<name>A0A1Q5SNP3_9EURO</name>
<dbReference type="EMBL" id="MNBE01000773">
    <property type="protein sequence ID" value="OKO89629.1"/>
    <property type="molecule type" value="Genomic_DNA"/>
</dbReference>
<proteinExistence type="predicted"/>
<dbReference type="STRING" id="1316194.A0A1Q5SNP3"/>
<evidence type="ECO:0000313" key="2">
    <source>
        <dbReference type="EMBL" id="OKO89629.1"/>
    </source>
</evidence>
<dbReference type="AlphaFoldDB" id="A0A1Q5SNP3"/>
<dbReference type="Proteomes" id="UP000186955">
    <property type="component" value="Unassembled WGS sequence"/>
</dbReference>
<feature type="region of interest" description="Disordered" evidence="1">
    <location>
        <begin position="1"/>
        <end position="23"/>
    </location>
</feature>